<dbReference type="eggNOG" id="COG2989">
    <property type="taxonomic scope" value="Bacteria"/>
</dbReference>
<dbReference type="SUPFAM" id="SSF141523">
    <property type="entry name" value="L,D-transpeptidase catalytic domain-like"/>
    <property type="match status" value="1"/>
</dbReference>
<dbReference type="GO" id="GO:0016740">
    <property type="term" value="F:transferase activity"/>
    <property type="evidence" value="ECO:0007669"/>
    <property type="project" value="UniProtKB-KW"/>
</dbReference>
<dbReference type="CDD" id="cd16913">
    <property type="entry name" value="YkuD_like"/>
    <property type="match status" value="1"/>
</dbReference>
<keyword evidence="3" id="KW-0808">Transferase</keyword>
<dbReference type="KEGG" id="dsh:Dshi_1619"/>
<evidence type="ECO:0000256" key="8">
    <source>
        <dbReference type="SAM" id="SignalP"/>
    </source>
</evidence>
<feature type="chain" id="PRO_5002725991" description="L,D-TPase catalytic domain-containing protein" evidence="8">
    <location>
        <begin position="34"/>
        <end position="536"/>
    </location>
</feature>
<dbReference type="InterPro" id="IPR045380">
    <property type="entry name" value="LD_TPept_scaffold_dom"/>
</dbReference>
<evidence type="ECO:0000313" key="10">
    <source>
        <dbReference type="EMBL" id="ABV93361.1"/>
    </source>
</evidence>
<sequence length="536" mass="59938">MSRSVTHPTFALFRVLVAAFAMMLPLLGAPVQAQSTAFKQAVAEAASGDPALAEFYRVRDFAPLWTSSGDRSRRAALLKALDTAWVHGLPEMRYDVEGLRAAFRDADSPRARGLLDVQASTVFLQYAQDVQSGALSPSRIDKTIVRSLPRRDRLAQITAFSKSNASRFIKALPPQSNGYARLMKAKLEMEKTIGAGGWGPKVTAAALKPGQSGPQVVALRDRLIRMGYLKRTVSATYDAALQVAVQRFQQDHGLAADGVAAKITLREINTEPTERLKSIIVGLERERWMNFELGPRHIMVNIPDFHARVMENGKEVFATRVVVGKNTSDRRTPEFSDEMDHMVINPTWNVPRSIATKEYLPKLQENPNAHSYMRLVDASGRTVNRAEVDFTQFNARSFPFDIKQPPSNRNALGLVKFMFPNKHNIYLHDTPAKSLFGRESRAYSHGCVRVADPFDFAYELLSKQERDPEGFFKTTLAKGKETWVYLDKPVPVHLVYQTAFAPAKGNTQYRRDVYGRDARLWDALAQAGVVLRAVQS</sequence>
<dbReference type="InterPro" id="IPR036365">
    <property type="entry name" value="PGBD-like_sf"/>
</dbReference>
<dbReference type="Pfam" id="PF01471">
    <property type="entry name" value="PG_binding_1"/>
    <property type="match status" value="1"/>
</dbReference>
<dbReference type="Gene3D" id="2.40.440.10">
    <property type="entry name" value="L,D-transpeptidase catalytic domain-like"/>
    <property type="match status" value="1"/>
</dbReference>
<keyword evidence="5 7" id="KW-0573">Peptidoglycan synthesis</keyword>
<feature type="signal peptide" evidence="8">
    <location>
        <begin position="1"/>
        <end position="33"/>
    </location>
</feature>
<dbReference type="InterPro" id="IPR052905">
    <property type="entry name" value="LD-transpeptidase_YkuD-like"/>
</dbReference>
<dbReference type="GO" id="GO:0009252">
    <property type="term" value="P:peptidoglycan biosynthetic process"/>
    <property type="evidence" value="ECO:0007669"/>
    <property type="project" value="UniProtKB-UniPathway"/>
</dbReference>
<reference evidence="11" key="1">
    <citation type="journal article" date="2010" name="ISME J.">
        <title>The complete genome sequence of the algal symbiont Dinoroseobacter shibae: a hitchhiker's guide to life in the sea.</title>
        <authorList>
            <person name="Wagner-Dobler I."/>
            <person name="Ballhausen B."/>
            <person name="Berger M."/>
            <person name="Brinkhoff T."/>
            <person name="Buchholz I."/>
            <person name="Bunk B."/>
            <person name="Cypionka H."/>
            <person name="Daniel R."/>
            <person name="Drepper T."/>
            <person name="Gerdts G."/>
            <person name="Hahnke S."/>
            <person name="Han C."/>
            <person name="Jahn D."/>
            <person name="Kalhoefer D."/>
            <person name="Kiss H."/>
            <person name="Klenk H.P."/>
            <person name="Kyrpides N."/>
            <person name="Liebl W."/>
            <person name="Liesegang H."/>
            <person name="Meincke L."/>
            <person name="Pati A."/>
            <person name="Petersen J."/>
            <person name="Piekarski T."/>
            <person name="Pommerenke C."/>
            <person name="Pradella S."/>
            <person name="Pukall R."/>
            <person name="Rabus R."/>
            <person name="Stackebrandt E."/>
            <person name="Thole S."/>
            <person name="Thompson L."/>
            <person name="Tielen P."/>
            <person name="Tomasch J."/>
            <person name="von Jan M."/>
            <person name="Wanphrut N."/>
            <person name="Wichels A."/>
            <person name="Zech H."/>
            <person name="Simon M."/>
        </authorList>
    </citation>
    <scope>NUCLEOTIDE SEQUENCE [LARGE SCALE GENOMIC DNA]</scope>
    <source>
        <strain evidence="11">DSM 16493 / NCIMB 14021 / DFL 12</strain>
    </source>
</reference>
<dbReference type="UniPathway" id="UPA00219"/>
<dbReference type="GO" id="GO:0004180">
    <property type="term" value="F:carboxypeptidase activity"/>
    <property type="evidence" value="ECO:0007669"/>
    <property type="project" value="UniProtKB-ARBA"/>
</dbReference>
<dbReference type="Gene3D" id="1.10.101.10">
    <property type="entry name" value="PGBD-like superfamily/PGBD"/>
    <property type="match status" value="1"/>
</dbReference>
<proteinExistence type="inferred from homology"/>
<feature type="active site" description="Proton donor/acceptor" evidence="7">
    <location>
        <position position="428"/>
    </location>
</feature>
<comment type="similarity">
    <text evidence="2">Belongs to the YkuD family.</text>
</comment>
<dbReference type="InterPro" id="IPR038063">
    <property type="entry name" value="Transpep_catalytic_dom"/>
</dbReference>
<organism evidence="10 11">
    <name type="scientific">Dinoroseobacter shibae (strain DSM 16493 / NCIMB 14021 / DFL 12)</name>
    <dbReference type="NCBI Taxonomy" id="398580"/>
    <lineage>
        <taxon>Bacteria</taxon>
        <taxon>Pseudomonadati</taxon>
        <taxon>Pseudomonadota</taxon>
        <taxon>Alphaproteobacteria</taxon>
        <taxon>Rhodobacterales</taxon>
        <taxon>Roseobacteraceae</taxon>
        <taxon>Dinoroseobacter</taxon>
    </lineage>
</organism>
<dbReference type="InterPro" id="IPR036366">
    <property type="entry name" value="PGBDSf"/>
</dbReference>
<dbReference type="PANTHER" id="PTHR41533">
    <property type="entry name" value="L,D-TRANSPEPTIDASE HI_1667-RELATED"/>
    <property type="match status" value="1"/>
</dbReference>
<dbReference type="Proteomes" id="UP000006833">
    <property type="component" value="Chromosome"/>
</dbReference>
<accession>A8LKZ7</accession>
<evidence type="ECO:0000313" key="11">
    <source>
        <dbReference type="Proteomes" id="UP000006833"/>
    </source>
</evidence>
<evidence type="ECO:0000256" key="2">
    <source>
        <dbReference type="ARBA" id="ARBA00005992"/>
    </source>
</evidence>
<dbReference type="GO" id="GO:0008360">
    <property type="term" value="P:regulation of cell shape"/>
    <property type="evidence" value="ECO:0007669"/>
    <property type="project" value="UniProtKB-UniRule"/>
</dbReference>
<evidence type="ECO:0000259" key="9">
    <source>
        <dbReference type="PROSITE" id="PS52029"/>
    </source>
</evidence>
<dbReference type="AlphaFoldDB" id="A8LKZ7"/>
<keyword evidence="8" id="KW-0732">Signal</keyword>
<protein>
    <recommendedName>
        <fullName evidence="9">L,D-TPase catalytic domain-containing protein</fullName>
    </recommendedName>
</protein>
<evidence type="ECO:0000256" key="5">
    <source>
        <dbReference type="ARBA" id="ARBA00022984"/>
    </source>
</evidence>
<comment type="pathway">
    <text evidence="1 7">Cell wall biogenesis; peptidoglycan biosynthesis.</text>
</comment>
<dbReference type="SUPFAM" id="SSF47090">
    <property type="entry name" value="PGBD-like"/>
    <property type="match status" value="1"/>
</dbReference>
<gene>
    <name evidence="10" type="ordered locus">Dshi_1619</name>
</gene>
<keyword evidence="6 7" id="KW-0961">Cell wall biogenesis/degradation</keyword>
<evidence type="ECO:0000256" key="4">
    <source>
        <dbReference type="ARBA" id="ARBA00022960"/>
    </source>
</evidence>
<dbReference type="STRING" id="398580.Dshi_1619"/>
<dbReference type="InterPro" id="IPR005490">
    <property type="entry name" value="LD_TPept_cat_dom"/>
</dbReference>
<evidence type="ECO:0000256" key="3">
    <source>
        <dbReference type="ARBA" id="ARBA00022679"/>
    </source>
</evidence>
<evidence type="ECO:0000256" key="1">
    <source>
        <dbReference type="ARBA" id="ARBA00004752"/>
    </source>
</evidence>
<dbReference type="PROSITE" id="PS52029">
    <property type="entry name" value="LD_TPASE"/>
    <property type="match status" value="1"/>
</dbReference>
<evidence type="ECO:0000256" key="6">
    <source>
        <dbReference type="ARBA" id="ARBA00023316"/>
    </source>
</evidence>
<evidence type="ECO:0000256" key="7">
    <source>
        <dbReference type="PROSITE-ProRule" id="PRU01373"/>
    </source>
</evidence>
<feature type="active site" description="Nucleophile" evidence="7">
    <location>
        <position position="447"/>
    </location>
</feature>
<feature type="domain" description="L,D-TPase catalytic" evidence="9">
    <location>
        <begin position="296"/>
        <end position="485"/>
    </location>
</feature>
<dbReference type="GO" id="GO:0071555">
    <property type="term" value="P:cell wall organization"/>
    <property type="evidence" value="ECO:0007669"/>
    <property type="project" value="UniProtKB-UniRule"/>
</dbReference>
<dbReference type="PANTHER" id="PTHR41533:SF2">
    <property type="entry name" value="BLR7131 PROTEIN"/>
    <property type="match status" value="1"/>
</dbReference>
<name>A8LKZ7_DINSH</name>
<dbReference type="Pfam" id="PF03734">
    <property type="entry name" value="YkuD"/>
    <property type="match status" value="1"/>
</dbReference>
<dbReference type="EMBL" id="CP000830">
    <property type="protein sequence ID" value="ABV93361.1"/>
    <property type="molecule type" value="Genomic_DNA"/>
</dbReference>
<dbReference type="Pfam" id="PF20142">
    <property type="entry name" value="Scaffold"/>
    <property type="match status" value="1"/>
</dbReference>
<dbReference type="InterPro" id="IPR002477">
    <property type="entry name" value="Peptidoglycan-bd-like"/>
</dbReference>
<dbReference type="HOGENOM" id="CLU_020360_3_4_5"/>
<keyword evidence="4 7" id="KW-0133">Cell shape</keyword>
<keyword evidence="11" id="KW-1185">Reference proteome</keyword>